<protein>
    <submittedName>
        <fullName evidence="8">Cullin repeat-like-containing domain protein</fullName>
    </submittedName>
</protein>
<dbReference type="InterPro" id="IPR045093">
    <property type="entry name" value="Cullin"/>
</dbReference>
<evidence type="ECO:0000259" key="7">
    <source>
        <dbReference type="Pfam" id="PF00888"/>
    </source>
</evidence>
<dbReference type="AlphaFoldDB" id="A0A4P9YUW4"/>
<comment type="similarity">
    <text evidence="2">Belongs to the cullin family.</text>
</comment>
<dbReference type="FunFam" id="1.20.1310.10:FF:000001">
    <property type="entry name" value="Cullin 3"/>
    <property type="match status" value="1"/>
</dbReference>
<dbReference type="GO" id="GO:0031625">
    <property type="term" value="F:ubiquitin protein ligase binding"/>
    <property type="evidence" value="ECO:0007669"/>
    <property type="project" value="InterPro"/>
</dbReference>
<feature type="domain" description="Cullin N-terminal" evidence="7">
    <location>
        <begin position="66"/>
        <end position="393"/>
    </location>
</feature>
<dbReference type="EMBL" id="KZ990689">
    <property type="protein sequence ID" value="RKP23786.1"/>
    <property type="molecule type" value="Genomic_DNA"/>
</dbReference>
<evidence type="ECO:0000256" key="5">
    <source>
        <dbReference type="ARBA" id="ARBA00022843"/>
    </source>
</evidence>
<gene>
    <name evidence="8" type="ORF">SYNPS1DRAFT_24137</name>
</gene>
<proteinExistence type="inferred from homology"/>
<evidence type="ECO:0000313" key="8">
    <source>
        <dbReference type="EMBL" id="RKP23786.1"/>
    </source>
</evidence>
<dbReference type="InterPro" id="IPR001373">
    <property type="entry name" value="Cullin_N"/>
</dbReference>
<name>A0A4P9YUW4_9FUNG</name>
<evidence type="ECO:0000256" key="4">
    <source>
        <dbReference type="ARBA" id="ARBA00022786"/>
    </source>
</evidence>
<dbReference type="FunFam" id="1.20.1310.10:FF:000004">
    <property type="entry name" value="Cullin 4B"/>
    <property type="match status" value="1"/>
</dbReference>
<keyword evidence="9" id="KW-1185">Reference proteome</keyword>
<evidence type="ECO:0000256" key="1">
    <source>
        <dbReference type="ARBA" id="ARBA00004906"/>
    </source>
</evidence>
<dbReference type="SUPFAM" id="SSF74788">
    <property type="entry name" value="Cullin repeat-like"/>
    <property type="match status" value="1"/>
</dbReference>
<keyword evidence="4" id="KW-0833">Ubl conjugation pathway</keyword>
<dbReference type="InterPro" id="IPR016159">
    <property type="entry name" value="Cullin_repeat-like_dom_sf"/>
</dbReference>
<dbReference type="Proteomes" id="UP000278143">
    <property type="component" value="Unassembled WGS sequence"/>
</dbReference>
<dbReference type="OrthoDB" id="27073at2759"/>
<evidence type="ECO:0000313" key="9">
    <source>
        <dbReference type="Proteomes" id="UP000278143"/>
    </source>
</evidence>
<comment type="pathway">
    <text evidence="1">Protein modification; protein ubiquitination.</text>
</comment>
<evidence type="ECO:0000256" key="2">
    <source>
        <dbReference type="ARBA" id="ARBA00006019"/>
    </source>
</evidence>
<feature type="compositionally biased region" description="Gly residues" evidence="6">
    <location>
        <begin position="1"/>
        <end position="10"/>
    </location>
</feature>
<dbReference type="PANTHER" id="PTHR11932">
    <property type="entry name" value="CULLIN"/>
    <property type="match status" value="1"/>
</dbReference>
<evidence type="ECO:0000256" key="6">
    <source>
        <dbReference type="SAM" id="MobiDB-lite"/>
    </source>
</evidence>
<keyword evidence="3" id="KW-1017">Isopeptide bond</keyword>
<reference evidence="9" key="1">
    <citation type="journal article" date="2018" name="Nat. Microbiol.">
        <title>Leveraging single-cell genomics to expand the fungal tree of life.</title>
        <authorList>
            <person name="Ahrendt S.R."/>
            <person name="Quandt C.A."/>
            <person name="Ciobanu D."/>
            <person name="Clum A."/>
            <person name="Salamov A."/>
            <person name="Andreopoulos B."/>
            <person name="Cheng J.F."/>
            <person name="Woyke T."/>
            <person name="Pelin A."/>
            <person name="Henrissat B."/>
            <person name="Reynolds N.K."/>
            <person name="Benny G.L."/>
            <person name="Smith M.E."/>
            <person name="James T.Y."/>
            <person name="Grigoriev I.V."/>
        </authorList>
    </citation>
    <scope>NUCLEOTIDE SEQUENCE [LARGE SCALE GENOMIC DNA]</scope>
    <source>
        <strain evidence="9">Benny S71-1</strain>
    </source>
</reference>
<feature type="compositionally biased region" description="Polar residues" evidence="6">
    <location>
        <begin position="22"/>
        <end position="33"/>
    </location>
</feature>
<organism evidence="8 9">
    <name type="scientific">Syncephalis pseudoplumigaleata</name>
    <dbReference type="NCBI Taxonomy" id="1712513"/>
    <lineage>
        <taxon>Eukaryota</taxon>
        <taxon>Fungi</taxon>
        <taxon>Fungi incertae sedis</taxon>
        <taxon>Zoopagomycota</taxon>
        <taxon>Zoopagomycotina</taxon>
        <taxon>Zoopagomycetes</taxon>
        <taxon>Zoopagales</taxon>
        <taxon>Piptocephalidaceae</taxon>
        <taxon>Syncephalis</taxon>
    </lineage>
</organism>
<feature type="non-terminal residue" evidence="8">
    <location>
        <position position="393"/>
    </location>
</feature>
<keyword evidence="5" id="KW-0832">Ubl conjugation</keyword>
<dbReference type="Gene3D" id="1.20.1310.10">
    <property type="entry name" value="Cullin Repeats"/>
    <property type="match status" value="3"/>
</dbReference>
<accession>A0A4P9YUW4</accession>
<feature type="region of interest" description="Disordered" evidence="6">
    <location>
        <begin position="1"/>
        <end position="37"/>
    </location>
</feature>
<dbReference type="GO" id="GO:0006511">
    <property type="term" value="P:ubiquitin-dependent protein catabolic process"/>
    <property type="evidence" value="ECO:0007669"/>
    <property type="project" value="InterPro"/>
</dbReference>
<sequence>MSSHGGGGSAPGRDPETGRASAANQRRLPSTGGSVAVARSGQARKLIVKNFKDKPKLPDNFERDSWRKLQAAIVAIYEQTKVTESLEELYRLADKLYGYLLAESERHVTTIAQRLSTYQGDSASFLEQIHQEWVNYCRHIKIRSVFLYLDRTYVLRTPSVAPICHILNQQSIGPLVLTGLLKLIEQERQGETIDRPLVKTLVDMYRDLSLYTSHFEAPFLHASAVFYEAEGKRLLDSLSTSAYLVHCEQRLHEEQERLQLYLDEEKTRDKLVQVVEKGLISCNMQHLLDTGFSDLIANERVDDLSRLYSLCKRVDMLDALRAALAKHIKAQGMAIVSDADHDDQMVTRLLALKQQIDTVHSKAFEHAQAFGHTIIESFESFINSRANKPAEMI</sequence>
<dbReference type="Pfam" id="PF00888">
    <property type="entry name" value="Cullin"/>
    <property type="match status" value="1"/>
</dbReference>
<evidence type="ECO:0000256" key="3">
    <source>
        <dbReference type="ARBA" id="ARBA00022499"/>
    </source>
</evidence>